<sequence length="50" mass="5249">EFLELLFAGVDGSTYTSGGAGRTSSSFTSLFRPGASQKIQLINTNGTSEF</sequence>
<organism evidence="1">
    <name type="scientific">Hepacivirus hominis</name>
    <dbReference type="NCBI Taxonomy" id="3052230"/>
    <lineage>
        <taxon>Viruses</taxon>
        <taxon>Riboviria</taxon>
        <taxon>Orthornavirae</taxon>
        <taxon>Kitrinoviricota</taxon>
        <taxon>Flasuviricetes</taxon>
        <taxon>Amarillovirales</taxon>
        <taxon>Flaviviridae</taxon>
        <taxon>Hepacivirus</taxon>
    </lineage>
</organism>
<reference evidence="1" key="1">
    <citation type="submission" date="1997-12" db="EMBL/GenBank/DDBJ databases">
        <title>Hypervariable region gene of hepatitis C virus from plasma 1994 from patient No.172-1.</title>
        <authorList>
            <person name="Pan W.S."/>
            <person name="Wang H.T."/>
        </authorList>
    </citation>
    <scope>NUCLEOTIDE SEQUENCE</scope>
</reference>
<evidence type="ECO:0000313" key="1">
    <source>
        <dbReference type="EMBL" id="AAB95497.1"/>
    </source>
</evidence>
<proteinExistence type="predicted"/>
<feature type="non-terminal residue" evidence="1">
    <location>
        <position position="50"/>
    </location>
</feature>
<dbReference type="EMBL" id="AF040772">
    <property type="protein sequence ID" value="AAB95497.1"/>
    <property type="molecule type" value="Genomic_RNA"/>
</dbReference>
<protein>
    <submittedName>
        <fullName evidence="1">Polyprotein</fullName>
    </submittedName>
</protein>
<accession>O56446</accession>
<name>O56446_9HEPC</name>
<feature type="non-terminal residue" evidence="1">
    <location>
        <position position="1"/>
    </location>
</feature>